<evidence type="ECO:0000313" key="3">
    <source>
        <dbReference type="Proteomes" id="UP000008066"/>
    </source>
</evidence>
<organism evidence="3">
    <name type="scientific">Chaetomium thermophilum (strain DSM 1495 / CBS 144.50 / IMI 039719)</name>
    <name type="common">Thermochaetoides thermophila</name>
    <dbReference type="NCBI Taxonomy" id="759272"/>
    <lineage>
        <taxon>Eukaryota</taxon>
        <taxon>Fungi</taxon>
        <taxon>Dikarya</taxon>
        <taxon>Ascomycota</taxon>
        <taxon>Pezizomycotina</taxon>
        <taxon>Sordariomycetes</taxon>
        <taxon>Sordariomycetidae</taxon>
        <taxon>Sordariales</taxon>
        <taxon>Chaetomiaceae</taxon>
        <taxon>Thermochaetoides</taxon>
    </lineage>
</organism>
<feature type="region of interest" description="Disordered" evidence="1">
    <location>
        <begin position="49"/>
        <end position="70"/>
    </location>
</feature>
<dbReference type="EMBL" id="GL988041">
    <property type="protein sequence ID" value="EGS20758.1"/>
    <property type="molecule type" value="Genomic_DNA"/>
</dbReference>
<dbReference type="KEGG" id="cthr:CTHT_0025940"/>
<dbReference type="AlphaFoldDB" id="G0S694"/>
<dbReference type="HOGENOM" id="CLU_2399466_0_0_1"/>
<dbReference type="RefSeq" id="XP_006693054.1">
    <property type="nucleotide sequence ID" value="XM_006692991.1"/>
</dbReference>
<evidence type="ECO:0000313" key="2">
    <source>
        <dbReference type="EMBL" id="EGS20758.1"/>
    </source>
</evidence>
<proteinExistence type="predicted"/>
<sequence>MAPVYARIHRDYNALLRDSNTIQAISAARDEIRKFLDSADQHIEEIALRPPKRPSTPAPQLPDPMKLDTELDSTPANFSRVVAFCDFYNANPV</sequence>
<protein>
    <submittedName>
        <fullName evidence="2">Uncharacterized protein</fullName>
    </submittedName>
</protein>
<reference evidence="2 3" key="1">
    <citation type="journal article" date="2011" name="Cell">
        <title>Insight into structure and assembly of the nuclear pore complex by utilizing the genome of a eukaryotic thermophile.</title>
        <authorList>
            <person name="Amlacher S."/>
            <person name="Sarges P."/>
            <person name="Flemming D."/>
            <person name="van Noort V."/>
            <person name="Kunze R."/>
            <person name="Devos D.P."/>
            <person name="Arumugam M."/>
            <person name="Bork P."/>
            <person name="Hurt E."/>
        </authorList>
    </citation>
    <scope>NUCLEOTIDE SEQUENCE [LARGE SCALE GENOMIC DNA]</scope>
    <source>
        <strain evidence="3">DSM 1495 / CBS 144.50 / IMI 039719</strain>
    </source>
</reference>
<name>G0S694_CHATD</name>
<accession>G0S694</accession>
<gene>
    <name evidence="2" type="ORF">CTHT_0025940</name>
</gene>
<dbReference type="Proteomes" id="UP000008066">
    <property type="component" value="Unassembled WGS sequence"/>
</dbReference>
<keyword evidence="3" id="KW-1185">Reference proteome</keyword>
<evidence type="ECO:0000256" key="1">
    <source>
        <dbReference type="SAM" id="MobiDB-lite"/>
    </source>
</evidence>
<feature type="compositionally biased region" description="Pro residues" evidence="1">
    <location>
        <begin position="53"/>
        <end position="62"/>
    </location>
</feature>
<dbReference type="GeneID" id="18256632"/>